<reference evidence="2" key="1">
    <citation type="submission" date="2021-01" db="EMBL/GenBank/DDBJ databases">
        <title>Whole genome shotgun sequence of Virgisporangium aliadipatigenens NBRC 105644.</title>
        <authorList>
            <person name="Komaki H."/>
            <person name="Tamura T."/>
        </authorList>
    </citation>
    <scope>NUCLEOTIDE SEQUENCE</scope>
    <source>
        <strain evidence="2">NBRC 105644</strain>
    </source>
</reference>
<dbReference type="PANTHER" id="PTHR36222">
    <property type="entry name" value="SERINE PROTEASE INHIBITOR RV3364C"/>
    <property type="match status" value="1"/>
</dbReference>
<dbReference type="PANTHER" id="PTHR36222:SF1">
    <property type="entry name" value="SERINE PROTEASE INHIBITOR RV3364C"/>
    <property type="match status" value="1"/>
</dbReference>
<dbReference type="Pfam" id="PF03259">
    <property type="entry name" value="Robl_LC7"/>
    <property type="match status" value="1"/>
</dbReference>
<accession>A0A8J3YFV4</accession>
<keyword evidence="3" id="KW-1185">Reference proteome</keyword>
<sequence length="143" mass="15066">MTVDQASRTGPDELSWMLVNFVRGTDGVRDAVVVSSDGLLVAMSAGLDRAGADQLAAIVSSLTAVARSASRKYEFDGLKLVLIEMKRGFLVISSMEGGSCIGALADGDCDVGLIGYEVALLAERFGRQLSPALISECRQALPR</sequence>
<dbReference type="Proteomes" id="UP000619260">
    <property type="component" value="Unassembled WGS sequence"/>
</dbReference>
<gene>
    <name evidence="2" type="ORF">Val02_01960</name>
</gene>
<dbReference type="SMART" id="SM00960">
    <property type="entry name" value="Robl_LC7"/>
    <property type="match status" value="1"/>
</dbReference>
<dbReference type="RefSeq" id="WP_203896906.1">
    <property type="nucleotide sequence ID" value="NZ_BOPF01000002.1"/>
</dbReference>
<dbReference type="AlphaFoldDB" id="A0A8J3YFV4"/>
<evidence type="ECO:0000313" key="2">
    <source>
        <dbReference type="EMBL" id="GIJ43310.1"/>
    </source>
</evidence>
<dbReference type="InterPro" id="IPR053141">
    <property type="entry name" value="Mycobact_SerProt_Inhib_Rv3364c"/>
</dbReference>
<evidence type="ECO:0000313" key="3">
    <source>
        <dbReference type="Proteomes" id="UP000619260"/>
    </source>
</evidence>
<name>A0A8J3YFV4_9ACTN</name>
<dbReference type="Gene3D" id="3.30.450.30">
    <property type="entry name" value="Dynein light chain 2a, cytoplasmic"/>
    <property type="match status" value="1"/>
</dbReference>
<feature type="domain" description="Roadblock/LAMTOR2" evidence="1">
    <location>
        <begin position="15"/>
        <end position="105"/>
    </location>
</feature>
<proteinExistence type="predicted"/>
<evidence type="ECO:0000259" key="1">
    <source>
        <dbReference type="SMART" id="SM00960"/>
    </source>
</evidence>
<dbReference type="EMBL" id="BOPF01000002">
    <property type="protein sequence ID" value="GIJ43310.1"/>
    <property type="molecule type" value="Genomic_DNA"/>
</dbReference>
<dbReference type="InterPro" id="IPR004942">
    <property type="entry name" value="Roadblock/LAMTOR2_dom"/>
</dbReference>
<dbReference type="SUPFAM" id="SSF103196">
    <property type="entry name" value="Roadblock/LC7 domain"/>
    <property type="match status" value="1"/>
</dbReference>
<organism evidence="2 3">
    <name type="scientific">Virgisporangium aliadipatigenens</name>
    <dbReference type="NCBI Taxonomy" id="741659"/>
    <lineage>
        <taxon>Bacteria</taxon>
        <taxon>Bacillati</taxon>
        <taxon>Actinomycetota</taxon>
        <taxon>Actinomycetes</taxon>
        <taxon>Micromonosporales</taxon>
        <taxon>Micromonosporaceae</taxon>
        <taxon>Virgisporangium</taxon>
    </lineage>
</organism>
<protein>
    <submittedName>
        <fullName evidence="2">Dynein regulation protein LC7</fullName>
    </submittedName>
</protein>
<comment type="caution">
    <text evidence="2">The sequence shown here is derived from an EMBL/GenBank/DDBJ whole genome shotgun (WGS) entry which is preliminary data.</text>
</comment>